<dbReference type="STRING" id="1798384.A3D03_05555"/>
<dbReference type="Pfam" id="PF08843">
    <property type="entry name" value="AbiEii"/>
    <property type="match status" value="1"/>
</dbReference>
<evidence type="ECO:0000313" key="2">
    <source>
        <dbReference type="Proteomes" id="UP000177092"/>
    </source>
</evidence>
<evidence type="ECO:0000313" key="1">
    <source>
        <dbReference type="EMBL" id="OGG20723.1"/>
    </source>
</evidence>
<dbReference type="AlphaFoldDB" id="A0A1F6A864"/>
<dbReference type="EMBL" id="MFJN01000036">
    <property type="protein sequence ID" value="OGG20723.1"/>
    <property type="molecule type" value="Genomic_DNA"/>
</dbReference>
<accession>A0A1F6A864</accession>
<protein>
    <recommendedName>
        <fullName evidence="3">Nucleotidyl transferase AbiEii/AbiGii toxin family protein</fullName>
    </recommendedName>
</protein>
<dbReference type="Proteomes" id="UP000177092">
    <property type="component" value="Unassembled WGS sequence"/>
</dbReference>
<comment type="caution">
    <text evidence="1">The sequence shown here is derived from an EMBL/GenBank/DDBJ whole genome shotgun (WGS) entry which is preliminary data.</text>
</comment>
<organism evidence="1 2">
    <name type="scientific">Candidatus Gottesmanbacteria bacterium RIFCSPHIGHO2_02_FULL_40_13</name>
    <dbReference type="NCBI Taxonomy" id="1798384"/>
    <lineage>
        <taxon>Bacteria</taxon>
        <taxon>Candidatus Gottesmaniibacteriota</taxon>
    </lineage>
</organism>
<gene>
    <name evidence="1" type="ORF">A3D03_05555</name>
</gene>
<name>A0A1F6A864_9BACT</name>
<reference evidence="1 2" key="1">
    <citation type="journal article" date="2016" name="Nat. Commun.">
        <title>Thousands of microbial genomes shed light on interconnected biogeochemical processes in an aquifer system.</title>
        <authorList>
            <person name="Anantharaman K."/>
            <person name="Brown C.T."/>
            <person name="Hug L.A."/>
            <person name="Sharon I."/>
            <person name="Castelle C.J."/>
            <person name="Probst A.J."/>
            <person name="Thomas B.C."/>
            <person name="Singh A."/>
            <person name="Wilkins M.J."/>
            <person name="Karaoz U."/>
            <person name="Brodie E.L."/>
            <person name="Williams K.H."/>
            <person name="Hubbard S.S."/>
            <person name="Banfield J.F."/>
        </authorList>
    </citation>
    <scope>NUCLEOTIDE SEQUENCE [LARGE SCALE GENOMIC DNA]</scope>
</reference>
<evidence type="ECO:0008006" key="3">
    <source>
        <dbReference type="Google" id="ProtNLM"/>
    </source>
</evidence>
<proteinExistence type="predicted"/>
<sequence>MHKEILSPEQSALLNILKLFSGDFGLVGGTAIALHLGHRESIDFDLFTFDEFINQKIRRKISRDAKIDAVLRDETGQFTLVINGVRFTFFQFPYKINYSESFGDIVKLPDILTLAAMKAFALGRRAKWKDYVDLYFILKAHHTVSEITMKGVEIFGNEFNEKIFRTQLAYFNDIDYSEQLVYKERFRVDDEIIKKALVEFSLELF</sequence>
<dbReference type="InterPro" id="IPR014942">
    <property type="entry name" value="AbiEii"/>
</dbReference>